<organism evidence="4">
    <name type="scientific">Aspergillus flavus</name>
    <dbReference type="NCBI Taxonomy" id="5059"/>
    <lineage>
        <taxon>Eukaryota</taxon>
        <taxon>Fungi</taxon>
        <taxon>Dikarya</taxon>
        <taxon>Ascomycota</taxon>
        <taxon>Pezizomycotina</taxon>
        <taxon>Eurotiomycetes</taxon>
        <taxon>Eurotiomycetidae</taxon>
        <taxon>Eurotiales</taxon>
        <taxon>Aspergillaceae</taxon>
        <taxon>Aspergillus</taxon>
        <taxon>Aspergillus subgen. Circumdati</taxon>
    </lineage>
</organism>
<protein>
    <recommendedName>
        <fullName evidence="5">Short chain alcohol dehydrogenase</fullName>
    </recommendedName>
</protein>
<accession>A0A5N6GIW4</accession>
<dbReference type="Gene3D" id="3.40.50.720">
    <property type="entry name" value="NAD(P)-binding Rossmann-like Domain"/>
    <property type="match status" value="1"/>
</dbReference>
<dbReference type="InterPro" id="IPR020904">
    <property type="entry name" value="Sc_DH/Rdtase_CS"/>
</dbReference>
<dbReference type="FunFam" id="3.40.50.720:FF:000084">
    <property type="entry name" value="Short-chain dehydrogenase reductase"/>
    <property type="match status" value="1"/>
</dbReference>
<dbReference type="GO" id="GO:0016491">
    <property type="term" value="F:oxidoreductase activity"/>
    <property type="evidence" value="ECO:0007669"/>
    <property type="project" value="UniProtKB-KW"/>
</dbReference>
<dbReference type="Pfam" id="PF13561">
    <property type="entry name" value="adh_short_C2"/>
    <property type="match status" value="1"/>
</dbReference>
<dbReference type="OrthoDB" id="1669814at2759"/>
<dbReference type="Proteomes" id="UP000325434">
    <property type="component" value="Unassembled WGS sequence"/>
</dbReference>
<evidence type="ECO:0000313" key="4">
    <source>
        <dbReference type="EMBL" id="KAB8241757.1"/>
    </source>
</evidence>
<keyword evidence="3" id="KW-0560">Oxidoreductase</keyword>
<dbReference type="PRINTS" id="PR00081">
    <property type="entry name" value="GDHRDH"/>
</dbReference>
<reference evidence="4" key="1">
    <citation type="submission" date="2019-04" db="EMBL/GenBank/DDBJ databases">
        <title>Friends and foes A comparative genomics study of 23 Aspergillus species from section Flavi.</title>
        <authorList>
            <consortium name="DOE Joint Genome Institute"/>
            <person name="Kjaerbolling I."/>
            <person name="Vesth T."/>
            <person name="Frisvad J.C."/>
            <person name="Nybo J.L."/>
            <person name="Theobald S."/>
            <person name="Kildgaard S."/>
            <person name="Isbrandt T."/>
            <person name="Kuo A."/>
            <person name="Sato A."/>
            <person name="Lyhne E.K."/>
            <person name="Kogle M.E."/>
            <person name="Wiebenga A."/>
            <person name="Kun R.S."/>
            <person name="Lubbers R.J."/>
            <person name="Makela M.R."/>
            <person name="Barry K."/>
            <person name="Chovatia M."/>
            <person name="Clum A."/>
            <person name="Daum C."/>
            <person name="Haridas S."/>
            <person name="He G."/>
            <person name="LaButti K."/>
            <person name="Lipzen A."/>
            <person name="Mondo S."/>
            <person name="Riley R."/>
            <person name="Salamov A."/>
            <person name="Simmons B.A."/>
            <person name="Magnuson J.K."/>
            <person name="Henrissat B."/>
            <person name="Mortensen U.H."/>
            <person name="Larsen T.O."/>
            <person name="Devries R.P."/>
            <person name="Grigoriev I.V."/>
            <person name="Machida M."/>
            <person name="Baker S.E."/>
            <person name="Andersen M.R."/>
        </authorList>
    </citation>
    <scope>NUCLEOTIDE SEQUENCE [LARGE SCALE GENOMIC DNA]</scope>
    <source>
        <strain evidence="4">CBS 121.62</strain>
    </source>
</reference>
<dbReference type="AlphaFoldDB" id="A0A5N6GIW4"/>
<dbReference type="PANTHER" id="PTHR24321">
    <property type="entry name" value="DEHYDROGENASES, SHORT CHAIN"/>
    <property type="match status" value="1"/>
</dbReference>
<proteinExistence type="inferred from homology"/>
<dbReference type="InterPro" id="IPR002347">
    <property type="entry name" value="SDR_fam"/>
</dbReference>
<dbReference type="PRINTS" id="PR00080">
    <property type="entry name" value="SDRFAMILY"/>
</dbReference>
<dbReference type="EMBL" id="ML734681">
    <property type="protein sequence ID" value="KAB8241757.1"/>
    <property type="molecule type" value="Genomic_DNA"/>
</dbReference>
<evidence type="ECO:0000256" key="1">
    <source>
        <dbReference type="ARBA" id="ARBA00006484"/>
    </source>
</evidence>
<dbReference type="VEuPathDB" id="FungiDB:AFLA_013250"/>
<dbReference type="VEuPathDB" id="FungiDB:F9C07_13057"/>
<sequence length="292" mass="31023">MHTGRAYIVTGGSSGMGQAVVKKLLSLSATVHAIDKAGQMPIVSSPDSDRLHFHPNIDISSDEKVTQTFESIIQQSPVISGLVNCAGIILPSNILEPVENFNKVMAVNVGGTWNMGTTYLRYVLERHADTMRDKKEGSVPEGIGSMVNIGSTASLFGSPGIASYCASKHAVLGLTRTWAKDFGDKGVRVNCVAPGATDTPLLGGVPPAFVDYYVKNVPLRRLARPEEIANTVAFLLSDDASYITGQVIPVEGLYNPQDATSYSRAARDALIAGSQTPTSCYDVTLNGFSSIL</sequence>
<name>A0A5N6GIW4_ASPFL</name>
<gene>
    <name evidence="4" type="ORF">BDV35DRAFT_397407</name>
</gene>
<dbReference type="SUPFAM" id="SSF51735">
    <property type="entry name" value="NAD(P)-binding Rossmann-fold domains"/>
    <property type="match status" value="1"/>
</dbReference>
<dbReference type="CDD" id="cd05233">
    <property type="entry name" value="SDR_c"/>
    <property type="match status" value="1"/>
</dbReference>
<dbReference type="GO" id="GO:0044550">
    <property type="term" value="P:secondary metabolite biosynthetic process"/>
    <property type="evidence" value="ECO:0007669"/>
    <property type="project" value="UniProtKB-ARBA"/>
</dbReference>
<evidence type="ECO:0008006" key="5">
    <source>
        <dbReference type="Google" id="ProtNLM"/>
    </source>
</evidence>
<dbReference type="PROSITE" id="PS00061">
    <property type="entry name" value="ADH_SHORT"/>
    <property type="match status" value="1"/>
</dbReference>
<keyword evidence="2" id="KW-0521">NADP</keyword>
<dbReference type="PANTHER" id="PTHR24321:SF8">
    <property type="entry name" value="ESTRADIOL 17-BETA-DEHYDROGENASE 8-RELATED"/>
    <property type="match status" value="1"/>
</dbReference>
<comment type="similarity">
    <text evidence="1">Belongs to the short-chain dehydrogenases/reductases (SDR) family.</text>
</comment>
<evidence type="ECO:0000256" key="3">
    <source>
        <dbReference type="ARBA" id="ARBA00023002"/>
    </source>
</evidence>
<dbReference type="InterPro" id="IPR036291">
    <property type="entry name" value="NAD(P)-bd_dom_sf"/>
</dbReference>
<evidence type="ECO:0000256" key="2">
    <source>
        <dbReference type="ARBA" id="ARBA00022857"/>
    </source>
</evidence>